<dbReference type="STRING" id="1618023.UH38_17555"/>
<evidence type="ECO:0000259" key="9">
    <source>
        <dbReference type="Pfam" id="PF21082"/>
    </source>
</evidence>
<evidence type="ECO:0000313" key="11">
    <source>
        <dbReference type="Proteomes" id="UP000032452"/>
    </source>
</evidence>
<feature type="transmembrane region" description="Helical" evidence="7">
    <location>
        <begin position="63"/>
        <end position="85"/>
    </location>
</feature>
<evidence type="ECO:0000313" key="10">
    <source>
        <dbReference type="EMBL" id="KJH70572.1"/>
    </source>
</evidence>
<dbReference type="SUPFAM" id="SSF82861">
    <property type="entry name" value="Mechanosensitive channel protein MscS (YggB), transmembrane region"/>
    <property type="match status" value="1"/>
</dbReference>
<evidence type="ECO:0000256" key="5">
    <source>
        <dbReference type="ARBA" id="ARBA00022989"/>
    </source>
</evidence>
<feature type="domain" description="Mechanosensitive ion channel MscS C-terminal" evidence="9">
    <location>
        <begin position="187"/>
        <end position="267"/>
    </location>
</feature>
<dbReference type="PATRIC" id="fig|1618023.3.peg.587"/>
<name>A0A0D8ZQE5_9CYAN</name>
<dbReference type="AlphaFoldDB" id="A0A0D8ZQE5"/>
<dbReference type="Gene3D" id="2.30.30.60">
    <property type="match status" value="1"/>
</dbReference>
<dbReference type="PANTHER" id="PTHR30221:SF1">
    <property type="entry name" value="SMALL-CONDUCTANCE MECHANOSENSITIVE CHANNEL"/>
    <property type="match status" value="1"/>
</dbReference>
<dbReference type="Proteomes" id="UP000032452">
    <property type="component" value="Unassembled WGS sequence"/>
</dbReference>
<dbReference type="InterPro" id="IPR023408">
    <property type="entry name" value="MscS_beta-dom_sf"/>
</dbReference>
<dbReference type="Gene3D" id="3.30.70.100">
    <property type="match status" value="1"/>
</dbReference>
<keyword evidence="5 7" id="KW-1133">Transmembrane helix</keyword>
<dbReference type="RefSeq" id="WP_045055988.1">
    <property type="nucleotide sequence ID" value="NZ_CAWMDP010000008.1"/>
</dbReference>
<dbReference type="GO" id="GO:0005886">
    <property type="term" value="C:plasma membrane"/>
    <property type="evidence" value="ECO:0007669"/>
    <property type="project" value="UniProtKB-SubCell"/>
</dbReference>
<reference evidence="10 11" key="1">
    <citation type="submission" date="2015-02" db="EMBL/GenBank/DDBJ databases">
        <title>Draft genome of a novel marine cyanobacterium (Chroococcales) isolated from South Atlantic Ocean.</title>
        <authorList>
            <person name="Rigonato J."/>
            <person name="Alvarenga D.O."/>
            <person name="Branco L.H."/>
            <person name="Varani A.M."/>
            <person name="Brandini F.P."/>
            <person name="Fiore M.F."/>
        </authorList>
    </citation>
    <scope>NUCLEOTIDE SEQUENCE [LARGE SCALE GENOMIC DNA]</scope>
    <source>
        <strain evidence="10 11">CENA595</strain>
    </source>
</reference>
<evidence type="ECO:0000256" key="1">
    <source>
        <dbReference type="ARBA" id="ARBA00004651"/>
    </source>
</evidence>
<dbReference type="Gene3D" id="1.10.287.1260">
    <property type="match status" value="1"/>
</dbReference>
<dbReference type="InterPro" id="IPR006685">
    <property type="entry name" value="MscS_channel_2nd"/>
</dbReference>
<keyword evidence="3" id="KW-1003">Cell membrane</keyword>
<dbReference type="Pfam" id="PF00924">
    <property type="entry name" value="MS_channel_2nd"/>
    <property type="match status" value="1"/>
</dbReference>
<sequence>MKALIQEIQSSLLRLTGSVIESLPGIIFAIIILLITRYIANVTRRMSIIAGKRILKSDSLRSLLIQITYVSTWVAGVLLACIFAFPDLGLGDIVGLLGLSSVAIGFAFQDIFKNFLAGIILLLNEPFRLGDQIIVNEFEGTIEDITIRSTQIKTYQGERVVIPNAIVFTSPVQVLTAMPHRRTDLALGIDYNTSLSTAMETLLEAIDNVPGVLSSPEPEVDAVGFGDSSIDLMIRYWTLPQKVQVRQTKTRVIVALKKACEQADISIPYPIRTLYYYNNGEDGGQRFPTSASSDLG</sequence>
<dbReference type="InterPro" id="IPR045275">
    <property type="entry name" value="MscS_archaea/bacteria_type"/>
</dbReference>
<dbReference type="InterPro" id="IPR011066">
    <property type="entry name" value="MscS_channel_C_sf"/>
</dbReference>
<dbReference type="PANTHER" id="PTHR30221">
    <property type="entry name" value="SMALL-CONDUCTANCE MECHANOSENSITIVE CHANNEL"/>
    <property type="match status" value="1"/>
</dbReference>
<dbReference type="EMBL" id="JYON01000021">
    <property type="protein sequence ID" value="KJH70572.1"/>
    <property type="molecule type" value="Genomic_DNA"/>
</dbReference>
<evidence type="ECO:0000256" key="3">
    <source>
        <dbReference type="ARBA" id="ARBA00022475"/>
    </source>
</evidence>
<keyword evidence="11" id="KW-1185">Reference proteome</keyword>
<evidence type="ECO:0000256" key="7">
    <source>
        <dbReference type="SAM" id="Phobius"/>
    </source>
</evidence>
<protein>
    <submittedName>
        <fullName evidence="10">Mechanosensitive ion channel protein MscS</fullName>
    </submittedName>
</protein>
<feature type="domain" description="Mechanosensitive ion channel MscS" evidence="8">
    <location>
        <begin position="110"/>
        <end position="172"/>
    </location>
</feature>
<evidence type="ECO:0000256" key="2">
    <source>
        <dbReference type="ARBA" id="ARBA00008017"/>
    </source>
</evidence>
<comment type="similarity">
    <text evidence="2">Belongs to the MscS (TC 1.A.23) family.</text>
</comment>
<evidence type="ECO:0000256" key="4">
    <source>
        <dbReference type="ARBA" id="ARBA00022692"/>
    </source>
</evidence>
<comment type="subcellular location">
    <subcellularLocation>
        <location evidence="1">Cell membrane</location>
        <topology evidence="1">Multi-pass membrane protein</topology>
    </subcellularLocation>
</comment>
<dbReference type="InterPro" id="IPR010920">
    <property type="entry name" value="LSM_dom_sf"/>
</dbReference>
<keyword evidence="4 7" id="KW-0812">Transmembrane</keyword>
<dbReference type="GO" id="GO:0008381">
    <property type="term" value="F:mechanosensitive monoatomic ion channel activity"/>
    <property type="evidence" value="ECO:0007669"/>
    <property type="project" value="InterPro"/>
</dbReference>
<keyword evidence="6 7" id="KW-0472">Membrane</keyword>
<comment type="caution">
    <text evidence="10">The sequence shown here is derived from an EMBL/GenBank/DDBJ whole genome shotgun (WGS) entry which is preliminary data.</text>
</comment>
<feature type="transmembrane region" description="Helical" evidence="7">
    <location>
        <begin position="22"/>
        <end position="42"/>
    </location>
</feature>
<evidence type="ECO:0000256" key="6">
    <source>
        <dbReference type="ARBA" id="ARBA00023136"/>
    </source>
</evidence>
<dbReference type="InterPro" id="IPR049278">
    <property type="entry name" value="MS_channel_C"/>
</dbReference>
<proteinExistence type="inferred from homology"/>
<dbReference type="Pfam" id="PF21082">
    <property type="entry name" value="MS_channel_3rd"/>
    <property type="match status" value="1"/>
</dbReference>
<accession>A0A0D8ZQE5</accession>
<dbReference type="InterPro" id="IPR011014">
    <property type="entry name" value="MscS_channel_TM-2"/>
</dbReference>
<feature type="transmembrane region" description="Helical" evidence="7">
    <location>
        <begin position="97"/>
        <end position="123"/>
    </location>
</feature>
<dbReference type="OrthoDB" id="9809206at2"/>
<evidence type="ECO:0000259" key="8">
    <source>
        <dbReference type="Pfam" id="PF00924"/>
    </source>
</evidence>
<gene>
    <name evidence="10" type="ORF">UH38_17555</name>
</gene>
<dbReference type="SUPFAM" id="SSF82689">
    <property type="entry name" value="Mechanosensitive channel protein MscS (YggB), C-terminal domain"/>
    <property type="match status" value="1"/>
</dbReference>
<organism evidence="10 11">
    <name type="scientific">Aliterella atlantica CENA595</name>
    <dbReference type="NCBI Taxonomy" id="1618023"/>
    <lineage>
        <taxon>Bacteria</taxon>
        <taxon>Bacillati</taxon>
        <taxon>Cyanobacteriota</taxon>
        <taxon>Cyanophyceae</taxon>
        <taxon>Chroococcidiopsidales</taxon>
        <taxon>Aliterellaceae</taxon>
        <taxon>Aliterella</taxon>
    </lineage>
</organism>
<dbReference type="SUPFAM" id="SSF50182">
    <property type="entry name" value="Sm-like ribonucleoproteins"/>
    <property type="match status" value="1"/>
</dbReference>